<evidence type="ECO:0000256" key="1">
    <source>
        <dbReference type="ARBA" id="ARBA00006497"/>
    </source>
</evidence>
<dbReference type="InterPro" id="IPR015943">
    <property type="entry name" value="WD40/YVTN_repeat-like_dom_sf"/>
</dbReference>
<dbReference type="SMART" id="SM00564">
    <property type="entry name" value="PQQ"/>
    <property type="match status" value="3"/>
</dbReference>
<dbReference type="Proteomes" id="UP001156320">
    <property type="component" value="Segment"/>
</dbReference>
<dbReference type="PANTHER" id="PTHR34512:SF30">
    <property type="entry name" value="OUTER MEMBRANE PROTEIN ASSEMBLY FACTOR BAMB"/>
    <property type="match status" value="1"/>
</dbReference>
<accession>A0ABY6GNV5</accession>
<keyword evidence="4" id="KW-1185">Reference proteome</keyword>
<dbReference type="InterPro" id="IPR018391">
    <property type="entry name" value="PQQ_b-propeller_rpt"/>
</dbReference>
<dbReference type="InterPro" id="IPR002372">
    <property type="entry name" value="PQQ_rpt_dom"/>
</dbReference>
<evidence type="ECO:0000259" key="2">
    <source>
        <dbReference type="Pfam" id="PF13360"/>
    </source>
</evidence>
<sequence length="504" mass="57466">MSKVSVDDIRKEIEKARRALAGTYVLSDDFNTIVNSLRLIKSMVEDYYASLSEDEKKLFSYTNFMNFKMYVNMLKNVKYGDFVTSTMRTNITKALVNLYDLLTKTGSKIERAEIANISSPLFYGLLTGNKWLAFKFNSARVGKGEGDLIVYAAVRSGYALWAKKNINEHHFKVHLPTGNITSSIVVGVEGDVYLTSEDGYVYQFSTALRKRWRRYVYEWHPLYCTPFIKPYEREDLNSKEFIIYTSRRPIMNIITQRGEFCSCVSPSYVSEYDVYSSVAECGSLYGYPTFTAVCWSEDIEFAYFDLNTCEWKGSQAIYMARSYSSPAVVGDVVRVGGEDNKVHIYLSGVRDSYEFYYELTTVSVGGAVRSTPFAFGWTDFGFGCNDFYIYRYYRWLDAPELKWKYLCGDAVISSPVYDSDESHVVCGCDDGYIYCINDADGTLKWRINLNSRIRSSPAISASSRIYITNEDGYLYEIEKDGTLIASLYIGSNPPNIFTPSPCVV</sequence>
<dbReference type="InterPro" id="IPR011047">
    <property type="entry name" value="Quinoprotein_ADH-like_sf"/>
</dbReference>
<evidence type="ECO:0000313" key="3">
    <source>
        <dbReference type="EMBL" id="UYL64980.1"/>
    </source>
</evidence>
<proteinExistence type="inferred from homology"/>
<dbReference type="PANTHER" id="PTHR34512">
    <property type="entry name" value="CELL SURFACE PROTEIN"/>
    <property type="match status" value="1"/>
</dbReference>
<comment type="similarity">
    <text evidence="1">Belongs to the mimivirus BTB/WD family.</text>
</comment>
<dbReference type="Pfam" id="PF13360">
    <property type="entry name" value="PQQ_2"/>
    <property type="match status" value="1"/>
</dbReference>
<feature type="domain" description="Pyrrolo-quinoline quinone repeat" evidence="2">
    <location>
        <begin position="414"/>
        <end position="482"/>
    </location>
</feature>
<dbReference type="Gene3D" id="2.130.10.10">
    <property type="entry name" value="YVTN repeat-like/Quinoprotein amine dehydrogenase"/>
    <property type="match status" value="1"/>
</dbReference>
<name>A0ABY6GNV5_9VIRU</name>
<gene>
    <name evidence="3" type="ORF">JBCDKDKM_00018</name>
</gene>
<protein>
    <recommendedName>
        <fullName evidence="2">Pyrrolo-quinoline quinone repeat domain-containing protein</fullName>
    </recommendedName>
</protein>
<dbReference type="SUPFAM" id="SSF50998">
    <property type="entry name" value="Quinoprotein alcohol dehydrogenase-like"/>
    <property type="match status" value="1"/>
</dbReference>
<organism evidence="3 4">
    <name type="scientific">Methanophagales virus PBV300</name>
    <dbReference type="NCBI Taxonomy" id="2987731"/>
    <lineage>
        <taxon>Viruses</taxon>
        <taxon>Adnaviria</taxon>
        <taxon>Zilligvirae</taxon>
        <taxon>Taleaviricota</taxon>
        <taxon>Tokiviricetes</taxon>
        <taxon>Maximonvirales</taxon>
        <taxon>Ahmunviridae</taxon>
        <taxon>Yumkaaxvirus</taxon>
        <taxon>Yumkaaxvirus pescaderoense</taxon>
    </lineage>
</organism>
<dbReference type="EMBL" id="OP413840">
    <property type="protein sequence ID" value="UYL64980.1"/>
    <property type="molecule type" value="Genomic_DNA"/>
</dbReference>
<evidence type="ECO:0000313" key="4">
    <source>
        <dbReference type="Proteomes" id="UP001156320"/>
    </source>
</evidence>
<reference evidence="3 4" key="1">
    <citation type="submission" date="2022-09" db="EMBL/GenBank/DDBJ databases">
        <title>Evolutionary Diversification of Methanotrophic Ca. Methanophagales (ANME-1) and Their Expansive Virome.</title>
        <authorList>
            <person name="Laso-Perez R."/>
            <person name="Wu F."/>
            <person name="Cremiere A."/>
            <person name="Speth D.R."/>
            <person name="Magyar J.S."/>
            <person name="Krupovic M."/>
            <person name="Orphan V.J."/>
        </authorList>
    </citation>
    <scope>NUCLEOTIDE SEQUENCE [LARGE SCALE GENOMIC DNA]</scope>
    <source>
        <strain evidence="3">PBV300</strain>
    </source>
</reference>